<evidence type="ECO:0008006" key="4">
    <source>
        <dbReference type="Google" id="ProtNLM"/>
    </source>
</evidence>
<dbReference type="RefSeq" id="WP_068370929.1">
    <property type="nucleotide sequence ID" value="NZ_LSNE01000001.1"/>
</dbReference>
<keyword evidence="3" id="KW-1185">Reference proteome</keyword>
<protein>
    <recommendedName>
        <fullName evidence="4">DUF1353 domain-containing protein</fullName>
    </recommendedName>
</protein>
<name>A0A136A6Z2_9ALTE</name>
<gene>
    <name evidence="2" type="ORF">AX660_00585</name>
</gene>
<feature type="transmembrane region" description="Helical" evidence="1">
    <location>
        <begin position="40"/>
        <end position="57"/>
    </location>
</feature>
<keyword evidence="1" id="KW-0812">Transmembrane</keyword>
<feature type="transmembrane region" description="Helical" evidence="1">
    <location>
        <begin position="16"/>
        <end position="34"/>
    </location>
</feature>
<proteinExistence type="predicted"/>
<sequence length="275" mass="31657">MSTEYHAVKLVKRIDLILKSLLGFGFLLIAYLIFRHPGLIGVFVILGVILVGGFYLPRHIGWEIREKRALGAKTQELEKWGFASRDREGPWINYIDYPVVLKTARVAGQQFYSNWLVIDQGHIIVNPGPSIIDKKTNSVSYNLQTPTTYAWDGCTPKRLFYWFALVGTPDWWHREHPISIFNTDGAVTQKIVFWQLAQHASLIHDALYQYLDIIPLSKEEVDDLFYQMLLQSELPDFIAKFYLFAVTKFGANDLPTTRPTYPNISCESFKHLADN</sequence>
<keyword evidence="1" id="KW-1133">Transmembrane helix</keyword>
<evidence type="ECO:0000256" key="1">
    <source>
        <dbReference type="SAM" id="Phobius"/>
    </source>
</evidence>
<dbReference type="OrthoDB" id="8592135at2"/>
<keyword evidence="1" id="KW-0472">Membrane</keyword>
<dbReference type="Proteomes" id="UP000070299">
    <property type="component" value="Unassembled WGS sequence"/>
</dbReference>
<dbReference type="AlphaFoldDB" id="A0A136A6Z2"/>
<comment type="caution">
    <text evidence="2">The sequence shown here is derived from an EMBL/GenBank/DDBJ whole genome shotgun (WGS) entry which is preliminary data.</text>
</comment>
<organism evidence="2 3">
    <name type="scientific">Paraglaciecola hydrolytica</name>
    <dbReference type="NCBI Taxonomy" id="1799789"/>
    <lineage>
        <taxon>Bacteria</taxon>
        <taxon>Pseudomonadati</taxon>
        <taxon>Pseudomonadota</taxon>
        <taxon>Gammaproteobacteria</taxon>
        <taxon>Alteromonadales</taxon>
        <taxon>Alteromonadaceae</taxon>
        <taxon>Paraglaciecola</taxon>
    </lineage>
</organism>
<accession>A0A136A6Z2</accession>
<dbReference type="EMBL" id="LSNE01000001">
    <property type="protein sequence ID" value="KXI30991.1"/>
    <property type="molecule type" value="Genomic_DNA"/>
</dbReference>
<evidence type="ECO:0000313" key="3">
    <source>
        <dbReference type="Proteomes" id="UP000070299"/>
    </source>
</evidence>
<reference evidence="3" key="1">
    <citation type="submission" date="2016-02" db="EMBL/GenBank/DDBJ databases">
        <authorList>
            <person name="Schultz-Johansen M."/>
            <person name="Glaring M.A."/>
            <person name="Bech P.K."/>
            <person name="Stougaard P."/>
        </authorList>
    </citation>
    <scope>NUCLEOTIDE SEQUENCE [LARGE SCALE GENOMIC DNA]</scope>
    <source>
        <strain evidence="3">S66</strain>
    </source>
</reference>
<evidence type="ECO:0000313" key="2">
    <source>
        <dbReference type="EMBL" id="KXI30991.1"/>
    </source>
</evidence>